<dbReference type="InterPro" id="IPR050623">
    <property type="entry name" value="Glucan_succinyl_AcylTrfase"/>
</dbReference>
<reference evidence="3 4" key="1">
    <citation type="submission" date="2020-08" db="EMBL/GenBank/DDBJ databases">
        <title>Genomic Encyclopedia of Archaeal and Bacterial Type Strains, Phase II (KMG-II): from individual species to whole genera.</title>
        <authorList>
            <person name="Goeker M."/>
        </authorList>
    </citation>
    <scope>NUCLEOTIDE SEQUENCE [LARGE SCALE GENOMIC DNA]</scope>
    <source>
        <strain evidence="3 4">DSM 23288</strain>
    </source>
</reference>
<dbReference type="RefSeq" id="WP_183345733.1">
    <property type="nucleotide sequence ID" value="NZ_JACHNU010000011.1"/>
</dbReference>
<protein>
    <recommendedName>
        <fullName evidence="2">Acyltransferase 3 domain-containing protein</fullName>
    </recommendedName>
</protein>
<feature type="transmembrane region" description="Helical" evidence="1">
    <location>
        <begin position="209"/>
        <end position="229"/>
    </location>
</feature>
<dbReference type="Pfam" id="PF01757">
    <property type="entry name" value="Acyl_transf_3"/>
    <property type="match status" value="1"/>
</dbReference>
<feature type="domain" description="Acyltransferase 3" evidence="2">
    <location>
        <begin position="6"/>
        <end position="366"/>
    </location>
</feature>
<dbReference type="GO" id="GO:0016747">
    <property type="term" value="F:acyltransferase activity, transferring groups other than amino-acyl groups"/>
    <property type="evidence" value="ECO:0007669"/>
    <property type="project" value="InterPro"/>
</dbReference>
<evidence type="ECO:0000313" key="3">
    <source>
        <dbReference type="EMBL" id="MBB4665100.1"/>
    </source>
</evidence>
<proteinExistence type="predicted"/>
<evidence type="ECO:0000313" key="4">
    <source>
        <dbReference type="Proteomes" id="UP000585272"/>
    </source>
</evidence>
<feature type="transmembrane region" description="Helical" evidence="1">
    <location>
        <begin position="241"/>
        <end position="266"/>
    </location>
</feature>
<feature type="transmembrane region" description="Helical" evidence="1">
    <location>
        <begin position="46"/>
        <end position="69"/>
    </location>
</feature>
<dbReference type="AlphaFoldDB" id="A0A840IML5"/>
<dbReference type="PANTHER" id="PTHR36927:SF4">
    <property type="entry name" value="BLR5718 PROTEIN"/>
    <property type="match status" value="1"/>
</dbReference>
<comment type="caution">
    <text evidence="3">The sequence shown here is derived from an EMBL/GenBank/DDBJ whole genome shotgun (WGS) entry which is preliminary data.</text>
</comment>
<dbReference type="PANTHER" id="PTHR36927">
    <property type="entry name" value="BLR4337 PROTEIN"/>
    <property type="match status" value="1"/>
</dbReference>
<organism evidence="3 4">
    <name type="scientific">Conexibacter arvalis</name>
    <dbReference type="NCBI Taxonomy" id="912552"/>
    <lineage>
        <taxon>Bacteria</taxon>
        <taxon>Bacillati</taxon>
        <taxon>Actinomycetota</taxon>
        <taxon>Thermoleophilia</taxon>
        <taxon>Solirubrobacterales</taxon>
        <taxon>Conexibacteraceae</taxon>
        <taxon>Conexibacter</taxon>
    </lineage>
</organism>
<dbReference type="InterPro" id="IPR002656">
    <property type="entry name" value="Acyl_transf_3_dom"/>
</dbReference>
<evidence type="ECO:0000259" key="2">
    <source>
        <dbReference type="Pfam" id="PF01757"/>
    </source>
</evidence>
<keyword evidence="4" id="KW-1185">Reference proteome</keyword>
<keyword evidence="1" id="KW-0812">Transmembrane</keyword>
<feature type="transmembrane region" description="Helical" evidence="1">
    <location>
        <begin position="140"/>
        <end position="158"/>
    </location>
</feature>
<feature type="transmembrane region" description="Helical" evidence="1">
    <location>
        <begin position="90"/>
        <end position="108"/>
    </location>
</feature>
<sequence length="393" mass="41360">MGERQAYLDNIKVLLVCGVIALHAAITYGFPGAWYLESHDELPEAVVAPLTVVLVIGSLFGLGLFFLIAGKLTGPSLDRRGPAGFARERLLRLGLPIVAYTLCVSPFMEYVDHLENEGGSGPLLPFLGEQVWKLAPGPTWFLEALLAFSLAYALLRWLRRDRGMPAPAPATAPAPSRLRGRTVIAVVVAISVCSFLVRLAFPLGTQQAYVQLAAFPQYVALFALGVAAGRRGWLETLAPSLVRRCAVAAAIAALAVPLALVAGGFFESDAAEDRFMGGWHWQAAAAALSEGVLSTCVSLLAVDQFRRRWNALTPLTRRMAPAAYGAFVVHPPVLVLLALAIAPLSPPVVVTFLVVLVGGVAGSFGLAALAARAAPIARVTGSGGRGSVAAAPR</sequence>
<name>A0A840IML5_9ACTN</name>
<dbReference type="EMBL" id="JACHNU010000011">
    <property type="protein sequence ID" value="MBB4665100.1"/>
    <property type="molecule type" value="Genomic_DNA"/>
</dbReference>
<feature type="transmembrane region" description="Helical" evidence="1">
    <location>
        <begin position="278"/>
        <end position="302"/>
    </location>
</feature>
<gene>
    <name evidence="3" type="ORF">BDZ31_004721</name>
</gene>
<evidence type="ECO:0000256" key="1">
    <source>
        <dbReference type="SAM" id="Phobius"/>
    </source>
</evidence>
<feature type="transmembrane region" description="Helical" evidence="1">
    <location>
        <begin position="322"/>
        <end position="342"/>
    </location>
</feature>
<accession>A0A840IML5</accession>
<feature type="transmembrane region" description="Helical" evidence="1">
    <location>
        <begin position="12"/>
        <end position="34"/>
    </location>
</feature>
<keyword evidence="1" id="KW-0472">Membrane</keyword>
<feature type="transmembrane region" description="Helical" evidence="1">
    <location>
        <begin position="178"/>
        <end position="197"/>
    </location>
</feature>
<dbReference type="Proteomes" id="UP000585272">
    <property type="component" value="Unassembled WGS sequence"/>
</dbReference>
<keyword evidence="1" id="KW-1133">Transmembrane helix</keyword>
<feature type="transmembrane region" description="Helical" evidence="1">
    <location>
        <begin position="348"/>
        <end position="371"/>
    </location>
</feature>